<comment type="caution">
    <text evidence="8">The sequence shown here is derived from an EMBL/GenBank/DDBJ whole genome shotgun (WGS) entry which is preliminary data.</text>
</comment>
<keyword evidence="6" id="KW-0739">Sodium transport</keyword>
<evidence type="ECO:0000313" key="9">
    <source>
        <dbReference type="Proteomes" id="UP001482620"/>
    </source>
</evidence>
<proteinExistence type="inferred from homology"/>
<evidence type="ECO:0000256" key="4">
    <source>
        <dbReference type="ARBA" id="ARBA00022989"/>
    </source>
</evidence>
<evidence type="ECO:0000313" key="8">
    <source>
        <dbReference type="EMBL" id="MEQ2237568.1"/>
    </source>
</evidence>
<dbReference type="InterPro" id="IPR001898">
    <property type="entry name" value="SLC13A/DASS"/>
</dbReference>
<dbReference type="Pfam" id="PF00939">
    <property type="entry name" value="Na_sulph_symp"/>
    <property type="match status" value="1"/>
</dbReference>
<comment type="subcellular location">
    <subcellularLocation>
        <location evidence="1">Membrane</location>
        <topology evidence="1">Multi-pass membrane protein</topology>
    </subcellularLocation>
</comment>
<gene>
    <name evidence="8" type="ORF">ILYODFUR_024371</name>
</gene>
<keyword evidence="6" id="KW-0915">Sodium</keyword>
<evidence type="ECO:0000256" key="2">
    <source>
        <dbReference type="ARBA" id="ARBA00006772"/>
    </source>
</evidence>
<reference evidence="8 9" key="1">
    <citation type="submission" date="2021-06" db="EMBL/GenBank/DDBJ databases">
        <authorList>
            <person name="Palmer J.M."/>
        </authorList>
    </citation>
    <scope>NUCLEOTIDE SEQUENCE [LARGE SCALE GENOMIC DNA]</scope>
    <source>
        <strain evidence="9">if_2019</strain>
        <tissue evidence="8">Muscle</tissue>
    </source>
</reference>
<evidence type="ECO:0008006" key="10">
    <source>
        <dbReference type="Google" id="ProtNLM"/>
    </source>
</evidence>
<organism evidence="8 9">
    <name type="scientific">Ilyodon furcidens</name>
    <name type="common">goldbreast splitfin</name>
    <dbReference type="NCBI Taxonomy" id="33524"/>
    <lineage>
        <taxon>Eukaryota</taxon>
        <taxon>Metazoa</taxon>
        <taxon>Chordata</taxon>
        <taxon>Craniata</taxon>
        <taxon>Vertebrata</taxon>
        <taxon>Euteleostomi</taxon>
        <taxon>Actinopterygii</taxon>
        <taxon>Neopterygii</taxon>
        <taxon>Teleostei</taxon>
        <taxon>Neoteleostei</taxon>
        <taxon>Acanthomorphata</taxon>
        <taxon>Ovalentaria</taxon>
        <taxon>Atherinomorphae</taxon>
        <taxon>Cyprinodontiformes</taxon>
        <taxon>Goodeidae</taxon>
        <taxon>Ilyodon</taxon>
    </lineage>
</organism>
<evidence type="ECO:0000256" key="7">
    <source>
        <dbReference type="SAM" id="Phobius"/>
    </source>
</evidence>
<keyword evidence="3 7" id="KW-0812">Transmembrane</keyword>
<evidence type="ECO:0000256" key="6">
    <source>
        <dbReference type="ARBA" id="ARBA00023201"/>
    </source>
</evidence>
<evidence type="ECO:0000256" key="5">
    <source>
        <dbReference type="ARBA" id="ARBA00023136"/>
    </source>
</evidence>
<dbReference type="PANTHER" id="PTHR10283">
    <property type="entry name" value="SOLUTE CARRIER FAMILY 13 MEMBER"/>
    <property type="match status" value="1"/>
</dbReference>
<evidence type="ECO:0000256" key="1">
    <source>
        <dbReference type="ARBA" id="ARBA00004141"/>
    </source>
</evidence>
<dbReference type="PANTHER" id="PTHR10283:SF65">
    <property type="entry name" value="SOLUTE CARRIER FAMILY 13 MEMBER 1"/>
    <property type="match status" value="1"/>
</dbReference>
<accession>A0ABV0U086</accession>
<comment type="similarity">
    <text evidence="2">Belongs to the SLC13A/DASS transporter (TC 2.A.47) family. NADC subfamily.</text>
</comment>
<protein>
    <recommendedName>
        <fullName evidence="10">Solute carrier family 13 member 1</fullName>
    </recommendedName>
</protein>
<name>A0ABV0U086_9TELE</name>
<dbReference type="Proteomes" id="UP001482620">
    <property type="component" value="Unassembled WGS sequence"/>
</dbReference>
<keyword evidence="6" id="KW-0406">Ion transport</keyword>
<evidence type="ECO:0000256" key="3">
    <source>
        <dbReference type="ARBA" id="ARBA00022692"/>
    </source>
</evidence>
<feature type="transmembrane region" description="Helical" evidence="7">
    <location>
        <begin position="89"/>
        <end position="108"/>
    </location>
</feature>
<keyword evidence="9" id="KW-1185">Reference proteome</keyword>
<dbReference type="EMBL" id="JAHRIQ010049222">
    <property type="protein sequence ID" value="MEQ2237568.1"/>
    <property type="molecule type" value="Genomic_DNA"/>
</dbReference>
<keyword evidence="5 7" id="KW-0472">Membrane</keyword>
<sequence length="126" mass="14328">MRMLRSVSRGLWDYRSFILIILTPLLLLPLPLVIKTKEAECAFVLLLMAVYWMTEVIPLSMTAMLPAILFPAFGIMKSSSVAKEYFKDFHFLLVGVICLATSIEKWGLHRRVALRLVSMVGVNPAW</sequence>
<keyword evidence="4 7" id="KW-1133">Transmembrane helix</keyword>
<feature type="transmembrane region" description="Helical" evidence="7">
    <location>
        <begin position="12"/>
        <end position="34"/>
    </location>
</feature>
<feature type="transmembrane region" description="Helical" evidence="7">
    <location>
        <begin position="41"/>
        <end position="69"/>
    </location>
</feature>
<keyword evidence="6" id="KW-0813">Transport</keyword>